<dbReference type="PANTHER" id="PTHR12619">
    <property type="entry name" value="RFX TRANSCRIPTION FACTOR FAMILY"/>
    <property type="match status" value="1"/>
</dbReference>
<comment type="caution">
    <text evidence="2">The sequence shown here is derived from an EMBL/GenBank/DDBJ whole genome shotgun (WGS) entry which is preliminary data.</text>
</comment>
<gene>
    <name evidence="2" type="ORF">GBAR_LOCUS4487</name>
</gene>
<dbReference type="Proteomes" id="UP001174909">
    <property type="component" value="Unassembled WGS sequence"/>
</dbReference>
<evidence type="ECO:0000256" key="1">
    <source>
        <dbReference type="SAM" id="MobiDB-lite"/>
    </source>
</evidence>
<protein>
    <submittedName>
        <fullName evidence="2">Transcription factor RFX4</fullName>
    </submittedName>
</protein>
<feature type="region of interest" description="Disordered" evidence="1">
    <location>
        <begin position="1"/>
        <end position="28"/>
    </location>
</feature>
<proteinExistence type="predicted"/>
<sequence length="99" mass="11444">MRQKEGVSRKEPDSKKVHPVYPKENPSAVLPPFPDINQLKLQQEVPKDKLTTFMVMYRTHCQRILDSVSRANFNEVYTTTGSYPLLFHLLTSSFLSYSP</sequence>
<accession>A0AA35R941</accession>
<keyword evidence="3" id="KW-1185">Reference proteome</keyword>
<dbReference type="InterPro" id="IPR039779">
    <property type="entry name" value="RFX-like"/>
</dbReference>
<organism evidence="2 3">
    <name type="scientific">Geodia barretti</name>
    <name type="common">Barrett's horny sponge</name>
    <dbReference type="NCBI Taxonomy" id="519541"/>
    <lineage>
        <taxon>Eukaryota</taxon>
        <taxon>Metazoa</taxon>
        <taxon>Porifera</taxon>
        <taxon>Demospongiae</taxon>
        <taxon>Heteroscleromorpha</taxon>
        <taxon>Tetractinellida</taxon>
        <taxon>Astrophorina</taxon>
        <taxon>Geodiidae</taxon>
        <taxon>Geodia</taxon>
    </lineage>
</organism>
<feature type="compositionally biased region" description="Basic and acidic residues" evidence="1">
    <location>
        <begin position="1"/>
        <end position="16"/>
    </location>
</feature>
<evidence type="ECO:0000313" key="2">
    <source>
        <dbReference type="EMBL" id="CAI8005927.1"/>
    </source>
</evidence>
<feature type="non-terminal residue" evidence="2">
    <location>
        <position position="1"/>
    </location>
</feature>
<dbReference type="AlphaFoldDB" id="A0AA35R941"/>
<dbReference type="GO" id="GO:0000978">
    <property type="term" value="F:RNA polymerase II cis-regulatory region sequence-specific DNA binding"/>
    <property type="evidence" value="ECO:0007669"/>
    <property type="project" value="TreeGrafter"/>
</dbReference>
<dbReference type="EMBL" id="CASHTH010000648">
    <property type="protein sequence ID" value="CAI8005927.1"/>
    <property type="molecule type" value="Genomic_DNA"/>
</dbReference>
<name>A0AA35R941_GEOBA</name>
<dbReference type="GO" id="GO:0000981">
    <property type="term" value="F:DNA-binding transcription factor activity, RNA polymerase II-specific"/>
    <property type="evidence" value="ECO:0007669"/>
    <property type="project" value="TreeGrafter"/>
</dbReference>
<dbReference type="PANTHER" id="PTHR12619:SF5">
    <property type="entry name" value="TRANSCRIPTION FACTOR RFX4"/>
    <property type="match status" value="1"/>
</dbReference>
<reference evidence="2" key="1">
    <citation type="submission" date="2023-03" db="EMBL/GenBank/DDBJ databases">
        <authorList>
            <person name="Steffen K."/>
            <person name="Cardenas P."/>
        </authorList>
    </citation>
    <scope>NUCLEOTIDE SEQUENCE</scope>
</reference>
<evidence type="ECO:0000313" key="3">
    <source>
        <dbReference type="Proteomes" id="UP001174909"/>
    </source>
</evidence>